<accession>A0A2P5D9J7</accession>
<proteinExistence type="predicted"/>
<evidence type="ECO:0000313" key="2">
    <source>
        <dbReference type="Proteomes" id="UP000237105"/>
    </source>
</evidence>
<sequence length="59" mass="6327">MIREGFLAGGWVGGLCVAKFGSQYNLGLPAALRRLLAACLNSRHDQLSALLTLLSFCMT</sequence>
<gene>
    <name evidence="1" type="ORF">PanWU01x14_084270</name>
</gene>
<evidence type="ECO:0000313" key="1">
    <source>
        <dbReference type="EMBL" id="PON69963.1"/>
    </source>
</evidence>
<name>A0A2P5D9J7_PARAD</name>
<dbReference type="AlphaFoldDB" id="A0A2P5D9J7"/>
<dbReference type="Proteomes" id="UP000237105">
    <property type="component" value="Unassembled WGS sequence"/>
</dbReference>
<comment type="caution">
    <text evidence="1">The sequence shown here is derived from an EMBL/GenBank/DDBJ whole genome shotgun (WGS) entry which is preliminary data.</text>
</comment>
<dbReference type="EMBL" id="JXTB01000053">
    <property type="protein sequence ID" value="PON69963.1"/>
    <property type="molecule type" value="Genomic_DNA"/>
</dbReference>
<reference evidence="2" key="1">
    <citation type="submission" date="2016-06" db="EMBL/GenBank/DDBJ databases">
        <title>Parallel loss of symbiosis genes in relatives of nitrogen-fixing non-legume Parasponia.</title>
        <authorList>
            <person name="Van Velzen R."/>
            <person name="Holmer R."/>
            <person name="Bu F."/>
            <person name="Rutten L."/>
            <person name="Van Zeijl A."/>
            <person name="Liu W."/>
            <person name="Santuari L."/>
            <person name="Cao Q."/>
            <person name="Sharma T."/>
            <person name="Shen D."/>
            <person name="Roswanjaya Y."/>
            <person name="Wardhani T."/>
            <person name="Kalhor M.S."/>
            <person name="Jansen J."/>
            <person name="Van den Hoogen J."/>
            <person name="Gungor B."/>
            <person name="Hartog M."/>
            <person name="Hontelez J."/>
            <person name="Verver J."/>
            <person name="Yang W.-C."/>
            <person name="Schijlen E."/>
            <person name="Repin R."/>
            <person name="Schilthuizen M."/>
            <person name="Schranz E."/>
            <person name="Heidstra R."/>
            <person name="Miyata K."/>
            <person name="Fedorova E."/>
            <person name="Kohlen W."/>
            <person name="Bisseling T."/>
            <person name="Smit S."/>
            <person name="Geurts R."/>
        </authorList>
    </citation>
    <scope>NUCLEOTIDE SEQUENCE [LARGE SCALE GENOMIC DNA]</scope>
    <source>
        <strain evidence="2">cv. WU1-14</strain>
    </source>
</reference>
<organism evidence="1 2">
    <name type="scientific">Parasponia andersonii</name>
    <name type="common">Sponia andersonii</name>
    <dbReference type="NCBI Taxonomy" id="3476"/>
    <lineage>
        <taxon>Eukaryota</taxon>
        <taxon>Viridiplantae</taxon>
        <taxon>Streptophyta</taxon>
        <taxon>Embryophyta</taxon>
        <taxon>Tracheophyta</taxon>
        <taxon>Spermatophyta</taxon>
        <taxon>Magnoliopsida</taxon>
        <taxon>eudicotyledons</taxon>
        <taxon>Gunneridae</taxon>
        <taxon>Pentapetalae</taxon>
        <taxon>rosids</taxon>
        <taxon>fabids</taxon>
        <taxon>Rosales</taxon>
        <taxon>Cannabaceae</taxon>
        <taxon>Parasponia</taxon>
    </lineage>
</organism>
<keyword evidence="2" id="KW-1185">Reference proteome</keyword>
<protein>
    <submittedName>
        <fullName evidence="1">Uncharacterized protein</fullName>
    </submittedName>
</protein>